<proteinExistence type="predicted"/>
<evidence type="ECO:0000313" key="2">
    <source>
        <dbReference type="Proteomes" id="UP000008850"/>
    </source>
</evidence>
<accession>G4RDZ9</accession>
<sequence length="149" mass="17196">MTAMDRTTSGTVEPDWDAVRAEYEETETPIVQVAAAHGLTLNQLNTRRRKEHWTLRKPGVGRQRRQSLLARMLGLIEAQITQLERKLLEEPMSATEMRMLESMTKALDKITALEAAEKKVVKKRVRMDPELEAIRERLIDRISKLETED</sequence>
<dbReference type="HOGENOM" id="CLU_1747905_0_0_5"/>
<gene>
    <name evidence="1" type="ordered locus">KKY_754</name>
</gene>
<organism evidence="1 2">
    <name type="scientific">Pelagibacterium halotolerans (strain DSM 22347 / JCM 15775 / CGMCC 1.7692 / B2)</name>
    <dbReference type="NCBI Taxonomy" id="1082931"/>
    <lineage>
        <taxon>Bacteria</taxon>
        <taxon>Pseudomonadati</taxon>
        <taxon>Pseudomonadota</taxon>
        <taxon>Alphaproteobacteria</taxon>
        <taxon>Hyphomicrobiales</taxon>
        <taxon>Devosiaceae</taxon>
        <taxon>Pelagibacterium</taxon>
    </lineage>
</organism>
<name>G4RDZ9_PELHB</name>
<dbReference type="RefSeq" id="WP_014129942.1">
    <property type="nucleotide sequence ID" value="NC_016078.1"/>
</dbReference>
<protein>
    <submittedName>
        <fullName evidence="1">Uncharacterized protein</fullName>
    </submittedName>
</protein>
<dbReference type="Proteomes" id="UP000008850">
    <property type="component" value="Chromosome"/>
</dbReference>
<evidence type="ECO:0000313" key="1">
    <source>
        <dbReference type="EMBL" id="AEQ50793.1"/>
    </source>
</evidence>
<dbReference type="EMBL" id="CP003075">
    <property type="protein sequence ID" value="AEQ50793.1"/>
    <property type="molecule type" value="Genomic_DNA"/>
</dbReference>
<dbReference type="AlphaFoldDB" id="G4RDZ9"/>
<keyword evidence="2" id="KW-1185">Reference proteome</keyword>
<reference evidence="1 2" key="1">
    <citation type="journal article" date="2012" name="J. Bacteriol.">
        <title>Complete genome sequence of Pelagibacterium halotolerans B2T.</title>
        <authorList>
            <person name="Huo Y.Y."/>
            <person name="Cheng H."/>
            <person name="Han X.F."/>
            <person name="Jiang X.W."/>
            <person name="Sun C."/>
            <person name="Zhang X.Q."/>
            <person name="Zhu X.F."/>
            <person name="Liu Y.F."/>
            <person name="Li P.F."/>
            <person name="Ni P.X."/>
            <person name="Wu M."/>
        </authorList>
    </citation>
    <scope>NUCLEOTIDE SEQUENCE [LARGE SCALE GENOMIC DNA]</scope>
    <source>
        <strain evidence="2">DSM 22347 / JCM 15775 / CGMCC 1.7692 / B2</strain>
    </source>
</reference>
<dbReference type="KEGG" id="phl:KKY_754"/>
<dbReference type="STRING" id="1082931.KKY_754"/>